<proteinExistence type="predicted"/>
<dbReference type="Proteomes" id="UP001241603">
    <property type="component" value="Unassembled WGS sequence"/>
</dbReference>
<reference evidence="2 3" key="1">
    <citation type="submission" date="2023-07" db="EMBL/GenBank/DDBJ databases">
        <title>Genomic Encyclopedia of Type Strains, Phase IV (KMG-IV): sequencing the most valuable type-strain genomes for metagenomic binning, comparative biology and taxonomic classification.</title>
        <authorList>
            <person name="Goeker M."/>
        </authorList>
    </citation>
    <scope>NUCLEOTIDE SEQUENCE [LARGE SCALE GENOMIC DNA]</scope>
    <source>
        <strain evidence="2 3">B6-8</strain>
    </source>
</reference>
<keyword evidence="3" id="KW-1185">Reference proteome</keyword>
<evidence type="ECO:0000259" key="1">
    <source>
        <dbReference type="Pfam" id="PF01755"/>
    </source>
</evidence>
<dbReference type="InterPro" id="IPR002654">
    <property type="entry name" value="Glyco_trans_25"/>
</dbReference>
<name>A0ABU0H9G0_9HYPH</name>
<dbReference type="Pfam" id="PF01755">
    <property type="entry name" value="Glyco_transf_25"/>
    <property type="match status" value="1"/>
</dbReference>
<sequence length="251" mass="28278">MKSFVISLPARPDRRDVFKTWNAHQPVPFKFVPAAEGWRLDRQALVSSGILDADNRHFNPGALGNALSHRALWEECARGREPYLIFEDDCCLRGDFWRHAQPIMARQAVEHDLIVFGFNTDAAIAVRSADGVFSAIRFDESVKYRPGYFEQYARLRDGRPNLFRCHQFWGILAYAVSPKGARRLLDLCFPLASREPIRLIGDDRAILPYGLDGSINLALQQGKLDTLICYPPLALGPNSHATSDIQTAIRA</sequence>
<feature type="domain" description="Glycosyl transferase family 25" evidence="1">
    <location>
        <begin position="2"/>
        <end position="188"/>
    </location>
</feature>
<organism evidence="2 3">
    <name type="scientific">Kaistia dalseonensis</name>
    <dbReference type="NCBI Taxonomy" id="410840"/>
    <lineage>
        <taxon>Bacteria</taxon>
        <taxon>Pseudomonadati</taxon>
        <taxon>Pseudomonadota</taxon>
        <taxon>Alphaproteobacteria</taxon>
        <taxon>Hyphomicrobiales</taxon>
        <taxon>Kaistiaceae</taxon>
        <taxon>Kaistia</taxon>
    </lineage>
</organism>
<evidence type="ECO:0000313" key="2">
    <source>
        <dbReference type="EMBL" id="MDQ0438952.1"/>
    </source>
</evidence>
<dbReference type="EMBL" id="JAUSVO010000004">
    <property type="protein sequence ID" value="MDQ0438952.1"/>
    <property type="molecule type" value="Genomic_DNA"/>
</dbReference>
<protein>
    <submittedName>
        <fullName evidence="2">GR25 family glycosyltransferase involved in LPS biosynthesis</fullName>
    </submittedName>
</protein>
<evidence type="ECO:0000313" key="3">
    <source>
        <dbReference type="Proteomes" id="UP001241603"/>
    </source>
</evidence>
<dbReference type="RefSeq" id="WP_266349825.1">
    <property type="nucleotide sequence ID" value="NZ_JAPKNG010000004.1"/>
</dbReference>
<comment type="caution">
    <text evidence="2">The sequence shown here is derived from an EMBL/GenBank/DDBJ whole genome shotgun (WGS) entry which is preliminary data.</text>
</comment>
<dbReference type="CDD" id="cd06532">
    <property type="entry name" value="Glyco_transf_25"/>
    <property type="match status" value="1"/>
</dbReference>
<gene>
    <name evidence="2" type="ORF">QO014_003347</name>
</gene>
<accession>A0ABU0H9G0</accession>